<evidence type="ECO:0000313" key="6">
    <source>
        <dbReference type="Proteomes" id="UP001491088"/>
    </source>
</evidence>
<evidence type="ECO:0000256" key="1">
    <source>
        <dbReference type="ARBA" id="ARBA00022555"/>
    </source>
</evidence>
<keyword evidence="1 3" id="KW-0820">tRNA-binding</keyword>
<keyword evidence="6" id="KW-1185">Reference proteome</keyword>
<evidence type="ECO:0000259" key="4">
    <source>
        <dbReference type="PROSITE" id="PS50886"/>
    </source>
</evidence>
<dbReference type="PANTHER" id="PTHR11586:SF37">
    <property type="entry name" value="TRNA-BINDING DOMAIN-CONTAINING PROTEIN"/>
    <property type="match status" value="1"/>
</dbReference>
<dbReference type="InterPro" id="IPR008231">
    <property type="entry name" value="CsaA"/>
</dbReference>
<protein>
    <submittedName>
        <fullName evidence="5">tRNA-binding protein</fullName>
    </submittedName>
</protein>
<dbReference type="Gene3D" id="2.40.50.140">
    <property type="entry name" value="Nucleic acid-binding proteins"/>
    <property type="match status" value="1"/>
</dbReference>
<reference evidence="5 6" key="1">
    <citation type="submission" date="2024-03" db="EMBL/GenBank/DDBJ databases">
        <authorList>
            <person name="Cao K."/>
        </authorList>
    </citation>
    <scope>NUCLEOTIDE SEQUENCE [LARGE SCALE GENOMIC DNA]</scope>
    <source>
        <strain evidence="5 6">MCCC 1K00696</strain>
    </source>
</reference>
<dbReference type="InterPro" id="IPR051270">
    <property type="entry name" value="Tyrosine-tRNA_ligase_regulator"/>
</dbReference>
<dbReference type="InterPro" id="IPR012340">
    <property type="entry name" value="NA-bd_OB-fold"/>
</dbReference>
<organism evidence="5 6">
    <name type="scientific">Polaribacter marinaquae</name>
    <dbReference type="NCBI Taxonomy" id="1642819"/>
    <lineage>
        <taxon>Bacteria</taxon>
        <taxon>Pseudomonadati</taxon>
        <taxon>Bacteroidota</taxon>
        <taxon>Flavobacteriia</taxon>
        <taxon>Flavobacteriales</taxon>
        <taxon>Flavobacteriaceae</taxon>
    </lineage>
</organism>
<evidence type="ECO:0000256" key="3">
    <source>
        <dbReference type="PROSITE-ProRule" id="PRU00209"/>
    </source>
</evidence>
<dbReference type="PANTHER" id="PTHR11586">
    <property type="entry name" value="TRNA-AMINOACYLATION COFACTOR ARC1 FAMILY MEMBER"/>
    <property type="match status" value="1"/>
</dbReference>
<keyword evidence="2 3" id="KW-0694">RNA-binding</keyword>
<dbReference type="NCBIfam" id="NF007495">
    <property type="entry name" value="PRK10089.1-4"/>
    <property type="match status" value="1"/>
</dbReference>
<sequence>MENKEITFEDFLKVDIRIGRIIEVNDFPKAKKPAYQLKIDFGALGIKKSSAQITDLYTKEELLNKQISAIVNFKPRQIANFMSEVLVIGVYNVERNVVLLKPSKEIKNGEQIS</sequence>
<evidence type="ECO:0000313" key="5">
    <source>
        <dbReference type="EMBL" id="WYW55848.1"/>
    </source>
</evidence>
<proteinExistence type="predicted"/>
<dbReference type="NCBIfam" id="NF007494">
    <property type="entry name" value="PRK10089.1-3"/>
    <property type="match status" value="1"/>
</dbReference>
<feature type="domain" description="TRNA-binding" evidence="4">
    <location>
        <begin position="10"/>
        <end position="113"/>
    </location>
</feature>
<dbReference type="NCBIfam" id="TIGR02222">
    <property type="entry name" value="chap_CsaA"/>
    <property type="match status" value="1"/>
</dbReference>
<dbReference type="RefSeq" id="WP_340933540.1">
    <property type="nucleotide sequence ID" value="NZ_CP150496.1"/>
</dbReference>
<evidence type="ECO:0000256" key="2">
    <source>
        <dbReference type="ARBA" id="ARBA00022884"/>
    </source>
</evidence>
<dbReference type="CDD" id="cd02798">
    <property type="entry name" value="tRNA_bind_CsaA"/>
    <property type="match status" value="1"/>
</dbReference>
<dbReference type="Proteomes" id="UP001491088">
    <property type="component" value="Chromosome"/>
</dbReference>
<dbReference type="InterPro" id="IPR002547">
    <property type="entry name" value="tRNA-bd_dom"/>
</dbReference>
<dbReference type="EMBL" id="CP150496">
    <property type="protein sequence ID" value="WYW55848.1"/>
    <property type="molecule type" value="Genomic_DNA"/>
</dbReference>
<dbReference type="Pfam" id="PF01588">
    <property type="entry name" value="tRNA_bind"/>
    <property type="match status" value="1"/>
</dbReference>
<accession>A0ABZ2TSJ4</accession>
<name>A0ABZ2TSJ4_9FLAO</name>
<gene>
    <name evidence="5" type="ORF">WG950_01040</name>
</gene>
<dbReference type="PROSITE" id="PS50886">
    <property type="entry name" value="TRBD"/>
    <property type="match status" value="1"/>
</dbReference>
<dbReference type="SUPFAM" id="SSF50249">
    <property type="entry name" value="Nucleic acid-binding proteins"/>
    <property type="match status" value="1"/>
</dbReference>